<dbReference type="Proteomes" id="UP000078287">
    <property type="component" value="Unassembled WGS sequence"/>
</dbReference>
<dbReference type="SUPFAM" id="SSF90002">
    <property type="entry name" value="Hypothetical protein YjiA, C-terminal domain"/>
    <property type="match status" value="1"/>
</dbReference>
<dbReference type="Pfam" id="PF07683">
    <property type="entry name" value="CobW_C"/>
    <property type="match status" value="1"/>
</dbReference>
<dbReference type="STRING" id="1707952.A6A03_08165"/>
<keyword evidence="2" id="KW-0378">Hydrolase</keyword>
<dbReference type="GO" id="GO:0016787">
    <property type="term" value="F:hydrolase activity"/>
    <property type="evidence" value="ECO:0007669"/>
    <property type="project" value="UniProtKB-KW"/>
</dbReference>
<comment type="catalytic activity">
    <reaction evidence="5">
        <text>GTP + H2O = GDP + phosphate + H(+)</text>
        <dbReference type="Rhea" id="RHEA:19669"/>
        <dbReference type="ChEBI" id="CHEBI:15377"/>
        <dbReference type="ChEBI" id="CHEBI:15378"/>
        <dbReference type="ChEBI" id="CHEBI:37565"/>
        <dbReference type="ChEBI" id="CHEBI:43474"/>
        <dbReference type="ChEBI" id="CHEBI:58189"/>
    </reaction>
    <physiologicalReaction direction="left-to-right" evidence="5">
        <dbReference type="Rhea" id="RHEA:19670"/>
    </physiologicalReaction>
</comment>
<evidence type="ECO:0000313" key="8">
    <source>
        <dbReference type="Proteomes" id="UP000078287"/>
    </source>
</evidence>
<evidence type="ECO:0000256" key="4">
    <source>
        <dbReference type="ARBA" id="ARBA00034320"/>
    </source>
</evidence>
<dbReference type="InterPro" id="IPR003495">
    <property type="entry name" value="CobW/HypB/UreG_nucleotide-bd"/>
</dbReference>
<dbReference type="Gene3D" id="3.30.1220.10">
    <property type="entry name" value="CobW-like, C-terminal domain"/>
    <property type="match status" value="1"/>
</dbReference>
<dbReference type="RefSeq" id="WP_066783157.1">
    <property type="nucleotide sequence ID" value="NZ_LWQS01000032.1"/>
</dbReference>
<dbReference type="SUPFAM" id="SSF52540">
    <property type="entry name" value="P-loop containing nucleoside triphosphate hydrolases"/>
    <property type="match status" value="1"/>
</dbReference>
<organism evidence="7 8">
    <name type="scientific">Chloroflexus islandicus</name>
    <dbReference type="NCBI Taxonomy" id="1707952"/>
    <lineage>
        <taxon>Bacteria</taxon>
        <taxon>Bacillati</taxon>
        <taxon>Chloroflexota</taxon>
        <taxon>Chloroflexia</taxon>
        <taxon>Chloroflexales</taxon>
        <taxon>Chloroflexineae</taxon>
        <taxon>Chloroflexaceae</taxon>
        <taxon>Chloroflexus</taxon>
    </lineage>
</organism>
<dbReference type="PANTHER" id="PTHR13748:SF62">
    <property type="entry name" value="COBW DOMAIN-CONTAINING PROTEIN"/>
    <property type="match status" value="1"/>
</dbReference>
<dbReference type="EMBL" id="LWQS01000032">
    <property type="protein sequence ID" value="OAN48409.1"/>
    <property type="molecule type" value="Genomic_DNA"/>
</dbReference>
<dbReference type="InterPro" id="IPR027417">
    <property type="entry name" value="P-loop_NTPase"/>
</dbReference>
<evidence type="ECO:0000256" key="5">
    <source>
        <dbReference type="ARBA" id="ARBA00049117"/>
    </source>
</evidence>
<reference evidence="7 8" key="1">
    <citation type="submission" date="2016-04" db="EMBL/GenBank/DDBJ databases">
        <title>Chloroflexus islandicus sp. nov., a thermophilic filamentous anoxygenic phototrophic bacterium from geyser Strokkur (Iceland).</title>
        <authorList>
            <person name="Gaisin V.A."/>
            <person name="Kalashnikov A.M."/>
            <person name="Sukhacheva M.V."/>
            <person name="Grouzdev D.S."/>
            <person name="Ivanov T.M."/>
            <person name="Kuznetsov B."/>
            <person name="Gorlenko V.M."/>
        </authorList>
    </citation>
    <scope>NUCLEOTIDE SEQUENCE [LARGE SCALE GENOMIC DNA]</scope>
    <source>
        <strain evidence="8">isl-2</strain>
    </source>
</reference>
<keyword evidence="8" id="KW-1185">Reference proteome</keyword>
<comment type="similarity">
    <text evidence="4">Belongs to the SIMIBI class G3E GTPase family. ZNG1 subfamily.</text>
</comment>
<dbReference type="InterPro" id="IPR036627">
    <property type="entry name" value="CobW-likC_sf"/>
</dbReference>
<gene>
    <name evidence="7" type="ORF">A6A03_08165</name>
</gene>
<dbReference type="PANTHER" id="PTHR13748">
    <property type="entry name" value="COBW-RELATED"/>
    <property type="match status" value="1"/>
</dbReference>
<accession>A0A178MII4</accession>
<dbReference type="GO" id="GO:0000166">
    <property type="term" value="F:nucleotide binding"/>
    <property type="evidence" value="ECO:0007669"/>
    <property type="project" value="UniProtKB-KW"/>
</dbReference>
<dbReference type="Pfam" id="PF02492">
    <property type="entry name" value="cobW"/>
    <property type="match status" value="1"/>
</dbReference>
<evidence type="ECO:0000256" key="1">
    <source>
        <dbReference type="ARBA" id="ARBA00022741"/>
    </source>
</evidence>
<proteinExistence type="inferred from homology"/>
<comment type="caution">
    <text evidence="7">The sequence shown here is derived from an EMBL/GenBank/DDBJ whole genome shotgun (WGS) entry which is preliminary data.</text>
</comment>
<dbReference type="OrthoDB" id="9808822at2"/>
<dbReference type="InterPro" id="IPR011629">
    <property type="entry name" value="CobW-like_C"/>
</dbReference>
<dbReference type="SMART" id="SM00833">
    <property type="entry name" value="CobW_C"/>
    <property type="match status" value="1"/>
</dbReference>
<feature type="domain" description="CobW C-terminal" evidence="6">
    <location>
        <begin position="213"/>
        <end position="303"/>
    </location>
</feature>
<dbReference type="AlphaFoldDB" id="A0A178MII4"/>
<name>A0A178MII4_9CHLR</name>
<evidence type="ECO:0000259" key="6">
    <source>
        <dbReference type="SMART" id="SM00833"/>
    </source>
</evidence>
<dbReference type="Gene3D" id="3.40.50.300">
    <property type="entry name" value="P-loop containing nucleotide triphosphate hydrolases"/>
    <property type="match status" value="1"/>
</dbReference>
<evidence type="ECO:0000256" key="2">
    <source>
        <dbReference type="ARBA" id="ARBA00022801"/>
    </source>
</evidence>
<dbReference type="CDD" id="cd03112">
    <property type="entry name" value="CobW-like"/>
    <property type="match status" value="1"/>
</dbReference>
<sequence length="320" mass="34419">MLTQNEPALPPITLISGFLGSGKTTLLRRLLARADRRIGVIVNEFGAIGIDGALLEQSGAGQLIELSGGCVCCVAGSDVIVAIETLASSGPLDAIAIETSGLAEPGAIVRQLRMVDIPLDALVTLVSATDYEQALAATPLTARQIQLADLIVLTHGDLVDEQTIQHVTARVCELNQRAPLVPASYGEVAPDLIFSPRSDGRLPSELSHQHTEFHALNWQADLPLRRSTFEYTVRDLAAKGIFRAKGIVYCTDSPWADEVHLVAGRLRLSALRLAQRPALLCRLVLIGREQALAEARAALDSCIDSAERIAQWRARCAEIE</sequence>
<protein>
    <submittedName>
        <fullName evidence="7">Cobalamin biosynthesis protein P47K</fullName>
    </submittedName>
</protein>
<evidence type="ECO:0000313" key="7">
    <source>
        <dbReference type="EMBL" id="OAN48409.1"/>
    </source>
</evidence>
<dbReference type="InterPro" id="IPR051316">
    <property type="entry name" value="Zinc-reg_GTPase_activator"/>
</dbReference>
<keyword evidence="3" id="KW-0143">Chaperone</keyword>
<keyword evidence="1" id="KW-0547">Nucleotide-binding</keyword>
<evidence type="ECO:0000256" key="3">
    <source>
        <dbReference type="ARBA" id="ARBA00023186"/>
    </source>
</evidence>
<dbReference type="GO" id="GO:0005737">
    <property type="term" value="C:cytoplasm"/>
    <property type="evidence" value="ECO:0007669"/>
    <property type="project" value="TreeGrafter"/>
</dbReference>